<feature type="compositionally biased region" description="Polar residues" evidence="1">
    <location>
        <begin position="53"/>
        <end position="64"/>
    </location>
</feature>
<dbReference type="EMBL" id="JAACLJ010000004">
    <property type="protein sequence ID" value="KAF4587901.1"/>
    <property type="molecule type" value="Genomic_DNA"/>
</dbReference>
<dbReference type="InterPro" id="IPR000608">
    <property type="entry name" value="UBC"/>
</dbReference>
<evidence type="ECO:0000256" key="1">
    <source>
        <dbReference type="SAM" id="MobiDB-lite"/>
    </source>
</evidence>
<feature type="domain" description="UBC core" evidence="2">
    <location>
        <begin position="50"/>
        <end position="208"/>
    </location>
</feature>
<proteinExistence type="predicted"/>
<keyword evidence="4" id="KW-1185">Reference proteome</keyword>
<dbReference type="InterPro" id="IPR016135">
    <property type="entry name" value="UBQ-conjugating_enzyme/RWD"/>
</dbReference>
<dbReference type="PANTHER" id="PTHR24068">
    <property type="entry name" value="UBIQUITIN-CONJUGATING ENZYME E2"/>
    <property type="match status" value="1"/>
</dbReference>
<evidence type="ECO:0000313" key="4">
    <source>
        <dbReference type="Proteomes" id="UP000562929"/>
    </source>
</evidence>
<dbReference type="Pfam" id="PF00179">
    <property type="entry name" value="UQ_con"/>
    <property type="match status" value="1"/>
</dbReference>
<organism evidence="3 4">
    <name type="scientific">Ophiocordyceps camponoti-floridani</name>
    <dbReference type="NCBI Taxonomy" id="2030778"/>
    <lineage>
        <taxon>Eukaryota</taxon>
        <taxon>Fungi</taxon>
        <taxon>Dikarya</taxon>
        <taxon>Ascomycota</taxon>
        <taxon>Pezizomycotina</taxon>
        <taxon>Sordariomycetes</taxon>
        <taxon>Hypocreomycetidae</taxon>
        <taxon>Hypocreales</taxon>
        <taxon>Ophiocordycipitaceae</taxon>
        <taxon>Ophiocordyceps</taxon>
    </lineage>
</organism>
<reference evidence="3 4" key="1">
    <citation type="journal article" date="2020" name="G3 (Bethesda)">
        <title>Genetic Underpinnings of Host Manipulation by Ophiocordyceps as Revealed by Comparative Transcriptomics.</title>
        <authorList>
            <person name="Will I."/>
            <person name="Das B."/>
            <person name="Trinh T."/>
            <person name="Brachmann A."/>
            <person name="Ohm R.A."/>
            <person name="de Bekker C."/>
        </authorList>
    </citation>
    <scope>NUCLEOTIDE SEQUENCE [LARGE SCALE GENOMIC DNA]</scope>
    <source>
        <strain evidence="3 4">EC05</strain>
    </source>
</reference>
<evidence type="ECO:0000313" key="3">
    <source>
        <dbReference type="EMBL" id="KAF4587901.1"/>
    </source>
</evidence>
<dbReference type="Proteomes" id="UP000562929">
    <property type="component" value="Unassembled WGS sequence"/>
</dbReference>
<dbReference type="AlphaFoldDB" id="A0A8H4VDP5"/>
<dbReference type="OrthoDB" id="9978460at2759"/>
<comment type="caution">
    <text evidence="3">The sequence shown here is derived from an EMBL/GenBank/DDBJ whole genome shotgun (WGS) entry which is preliminary data.</text>
</comment>
<gene>
    <name evidence="3" type="ORF">GQ602_004594</name>
</gene>
<feature type="region of interest" description="Disordered" evidence="1">
    <location>
        <begin position="42"/>
        <end position="101"/>
    </location>
</feature>
<sequence>MKQRSRPVSNTVFYSLHHPSLRIPRQLITLILLFHRMRNPNLSSKSAHRHRNPSSLTNHQNVQQTHHKGIRRSLAIPPPRLHPHALQPPQMAHRHRPSPPSPYSPGRYALLLSLPPEYPFRPPTLRFVTPIYHPNVTNDALGNVCLGILKPDQWKPATRIAAVLQAVAALLLEPQPDDPLEEGIADEFRNNRAGWTASVKAHVQRYAMAEPVFPDED</sequence>
<dbReference type="PROSITE" id="PS50127">
    <property type="entry name" value="UBC_2"/>
    <property type="match status" value="1"/>
</dbReference>
<evidence type="ECO:0000259" key="2">
    <source>
        <dbReference type="PROSITE" id="PS50127"/>
    </source>
</evidence>
<protein>
    <submittedName>
        <fullName evidence="3">Ubiquitin-conjugating enzyme</fullName>
    </submittedName>
</protein>
<accession>A0A8H4VDP5</accession>
<name>A0A8H4VDP5_9HYPO</name>
<dbReference type="Gene3D" id="3.10.110.10">
    <property type="entry name" value="Ubiquitin Conjugating Enzyme"/>
    <property type="match status" value="1"/>
</dbReference>
<dbReference type="SUPFAM" id="SSF54495">
    <property type="entry name" value="UBC-like"/>
    <property type="match status" value="1"/>
</dbReference>
<dbReference type="SMART" id="SM00212">
    <property type="entry name" value="UBCc"/>
    <property type="match status" value="1"/>
</dbReference>